<evidence type="ECO:0000313" key="2">
    <source>
        <dbReference type="EMBL" id="PIN22664.1"/>
    </source>
</evidence>
<keyword evidence="3" id="KW-1185">Reference proteome</keyword>
<name>A0A2G9HYS3_9LAMI</name>
<dbReference type="Proteomes" id="UP000231279">
    <property type="component" value="Unassembled WGS sequence"/>
</dbReference>
<feature type="transmembrane region" description="Helical" evidence="1">
    <location>
        <begin position="409"/>
        <end position="433"/>
    </location>
</feature>
<protein>
    <submittedName>
        <fullName evidence="2">Uncharacterized protein</fullName>
    </submittedName>
</protein>
<keyword evidence="1" id="KW-0812">Transmembrane</keyword>
<reference evidence="3" key="1">
    <citation type="journal article" date="2018" name="Gigascience">
        <title>Genome assembly of the Pink Ipe (Handroanthus impetiginosus, Bignoniaceae), a highly valued, ecologically keystone Neotropical timber forest tree.</title>
        <authorList>
            <person name="Silva-Junior O.B."/>
            <person name="Grattapaglia D."/>
            <person name="Novaes E."/>
            <person name="Collevatti R.G."/>
        </authorList>
    </citation>
    <scope>NUCLEOTIDE SEQUENCE [LARGE SCALE GENOMIC DNA]</scope>
    <source>
        <strain evidence="3">cv. UFG-1</strain>
    </source>
</reference>
<dbReference type="PANTHER" id="PTHR31170:SF20">
    <property type="entry name" value="DUF247 DOMAIN PROTEIN"/>
    <property type="match status" value="1"/>
</dbReference>
<dbReference type="PANTHER" id="PTHR31170">
    <property type="entry name" value="BNAC04G53230D PROTEIN"/>
    <property type="match status" value="1"/>
</dbReference>
<dbReference type="Pfam" id="PF03140">
    <property type="entry name" value="DUF247"/>
    <property type="match status" value="1"/>
</dbReference>
<evidence type="ECO:0000256" key="1">
    <source>
        <dbReference type="SAM" id="Phobius"/>
    </source>
</evidence>
<comment type="caution">
    <text evidence="2">The sequence shown here is derived from an EMBL/GenBank/DDBJ whole genome shotgun (WGS) entry which is preliminary data.</text>
</comment>
<evidence type="ECO:0000313" key="3">
    <source>
        <dbReference type="Proteomes" id="UP000231279"/>
    </source>
</evidence>
<accession>A0A2G9HYS3</accession>
<keyword evidence="1" id="KW-1133">Transmembrane helix</keyword>
<dbReference type="AlphaFoldDB" id="A0A2G9HYS3"/>
<organism evidence="2 3">
    <name type="scientific">Handroanthus impetiginosus</name>
    <dbReference type="NCBI Taxonomy" id="429701"/>
    <lineage>
        <taxon>Eukaryota</taxon>
        <taxon>Viridiplantae</taxon>
        <taxon>Streptophyta</taxon>
        <taxon>Embryophyta</taxon>
        <taxon>Tracheophyta</taxon>
        <taxon>Spermatophyta</taxon>
        <taxon>Magnoliopsida</taxon>
        <taxon>eudicotyledons</taxon>
        <taxon>Gunneridae</taxon>
        <taxon>Pentapetalae</taxon>
        <taxon>asterids</taxon>
        <taxon>lamiids</taxon>
        <taxon>Lamiales</taxon>
        <taxon>Bignoniaceae</taxon>
        <taxon>Crescentiina</taxon>
        <taxon>Tabebuia alliance</taxon>
        <taxon>Handroanthus</taxon>
    </lineage>
</organism>
<keyword evidence="1" id="KW-0472">Membrane</keyword>
<sequence>MANANVINIKASRDETVVFLVSSIDHKLNGLSADTSFSYPSSIYRVPEQRRKANEAAYTPRLVSIGPLHRERGELQGMESYKLRCLRNFLTRSGVGLDDLVMFVADWETYVQGCYQDTSNLNSEQFLEMTLLDGIFIVELFLKNHFPQLREGSDVIFRNRWMWSDLLHDMLLLENQLPINVIKGLLNFMDHSFLIGITLLDLAHEFFKDVGNTEKLPLTEHCYCARHFVEFLLFLHSPVDPREPPSFPAMKFEYTRSATELQQAGVKFRCAEGSSLFDVVFIEGELTLPSLIVNDWTETFFRNLIASEQCGYYAKDVTSYVILMDSLINTPEDVALLVKHGIIKNALGENEAVADLFNNLYKEVVTDEFYFAQLCGDLNKYSKDPFHEFKSKWFRWRRMLRRAYFSNPWSLISLFAAVVLLILTVIQTVCSILQVK</sequence>
<dbReference type="STRING" id="429701.A0A2G9HYS3"/>
<dbReference type="EMBL" id="NKXS01000712">
    <property type="protein sequence ID" value="PIN22664.1"/>
    <property type="molecule type" value="Genomic_DNA"/>
</dbReference>
<dbReference type="OrthoDB" id="1639532at2759"/>
<dbReference type="InterPro" id="IPR004158">
    <property type="entry name" value="DUF247_pln"/>
</dbReference>
<gene>
    <name evidence="2" type="ORF">CDL12_04609</name>
</gene>
<proteinExistence type="predicted"/>